<sequence length="110" mass="13479">SHIIRPQGDVLYEMLEILPLLNSGVMVHFHDICTPKDYFDEWIYERNRFWNEQYLLEAFLSFNKKFKIILATNYLFHHHYELFISKCPILEIDRKKKPERETGSFWIKKI</sequence>
<feature type="non-terminal residue" evidence="1">
    <location>
        <position position="1"/>
    </location>
</feature>
<gene>
    <name evidence="1" type="ORF">S12H4_10353</name>
</gene>
<evidence type="ECO:0000313" key="1">
    <source>
        <dbReference type="EMBL" id="GAI62775.1"/>
    </source>
</evidence>
<protein>
    <recommendedName>
        <fullName evidence="2">Class I SAM-dependent methyltransferase</fullName>
    </recommendedName>
</protein>
<dbReference type="EMBL" id="BARW01004407">
    <property type="protein sequence ID" value="GAI62775.1"/>
    <property type="molecule type" value="Genomic_DNA"/>
</dbReference>
<comment type="caution">
    <text evidence="1">The sequence shown here is derived from an EMBL/GenBank/DDBJ whole genome shotgun (WGS) entry which is preliminary data.</text>
</comment>
<evidence type="ECO:0008006" key="2">
    <source>
        <dbReference type="Google" id="ProtNLM"/>
    </source>
</evidence>
<organism evidence="1">
    <name type="scientific">marine sediment metagenome</name>
    <dbReference type="NCBI Taxonomy" id="412755"/>
    <lineage>
        <taxon>unclassified sequences</taxon>
        <taxon>metagenomes</taxon>
        <taxon>ecological metagenomes</taxon>
    </lineage>
</organism>
<dbReference type="AlphaFoldDB" id="X1RHZ6"/>
<proteinExistence type="predicted"/>
<name>X1RHZ6_9ZZZZ</name>
<reference evidence="1" key="1">
    <citation type="journal article" date="2014" name="Front. Microbiol.">
        <title>High frequency of phylogenetically diverse reductive dehalogenase-homologous genes in deep subseafloor sedimentary metagenomes.</title>
        <authorList>
            <person name="Kawai M."/>
            <person name="Futagami T."/>
            <person name="Toyoda A."/>
            <person name="Takaki Y."/>
            <person name="Nishi S."/>
            <person name="Hori S."/>
            <person name="Arai W."/>
            <person name="Tsubouchi T."/>
            <person name="Morono Y."/>
            <person name="Uchiyama I."/>
            <person name="Ito T."/>
            <person name="Fujiyama A."/>
            <person name="Inagaki F."/>
            <person name="Takami H."/>
        </authorList>
    </citation>
    <scope>NUCLEOTIDE SEQUENCE</scope>
    <source>
        <strain evidence="1">Expedition CK06-06</strain>
    </source>
</reference>
<accession>X1RHZ6</accession>